<evidence type="ECO:0008006" key="5">
    <source>
        <dbReference type="Google" id="ProtNLM"/>
    </source>
</evidence>
<evidence type="ECO:0000256" key="1">
    <source>
        <dbReference type="ARBA" id="ARBA00022737"/>
    </source>
</evidence>
<dbReference type="InterPro" id="IPR002885">
    <property type="entry name" value="PPR_rpt"/>
</dbReference>
<name>A0A2Z7BSU0_9LAMI</name>
<dbReference type="PANTHER" id="PTHR37381">
    <property type="entry name" value="PENTATRICOPEPTIDE REPEAT (PPR) SUPERFAMILY PROTEIN"/>
    <property type="match status" value="1"/>
</dbReference>
<dbReference type="OrthoDB" id="2017681at2759"/>
<protein>
    <recommendedName>
        <fullName evidence="5">Pentatricopeptide repeat-containing protein</fullName>
    </recommendedName>
</protein>
<organism evidence="3 4">
    <name type="scientific">Dorcoceras hygrometricum</name>
    <dbReference type="NCBI Taxonomy" id="472368"/>
    <lineage>
        <taxon>Eukaryota</taxon>
        <taxon>Viridiplantae</taxon>
        <taxon>Streptophyta</taxon>
        <taxon>Embryophyta</taxon>
        <taxon>Tracheophyta</taxon>
        <taxon>Spermatophyta</taxon>
        <taxon>Magnoliopsida</taxon>
        <taxon>eudicotyledons</taxon>
        <taxon>Gunneridae</taxon>
        <taxon>Pentapetalae</taxon>
        <taxon>asterids</taxon>
        <taxon>lamiids</taxon>
        <taxon>Lamiales</taxon>
        <taxon>Gesneriaceae</taxon>
        <taxon>Didymocarpoideae</taxon>
        <taxon>Trichosporeae</taxon>
        <taxon>Loxocarpinae</taxon>
        <taxon>Dorcoceras</taxon>
    </lineage>
</organism>
<accession>A0A2Z7BSU0</accession>
<dbReference type="EMBL" id="KV004986">
    <property type="protein sequence ID" value="KZV35185.1"/>
    <property type="molecule type" value="Genomic_DNA"/>
</dbReference>
<dbReference type="Gene3D" id="1.25.40.10">
    <property type="entry name" value="Tetratricopeptide repeat domain"/>
    <property type="match status" value="1"/>
</dbReference>
<reference evidence="3 4" key="1">
    <citation type="journal article" date="2015" name="Proc. Natl. Acad. Sci. U.S.A.">
        <title>The resurrection genome of Boea hygrometrica: A blueprint for survival of dehydration.</title>
        <authorList>
            <person name="Xiao L."/>
            <person name="Yang G."/>
            <person name="Zhang L."/>
            <person name="Yang X."/>
            <person name="Zhao S."/>
            <person name="Ji Z."/>
            <person name="Zhou Q."/>
            <person name="Hu M."/>
            <person name="Wang Y."/>
            <person name="Chen M."/>
            <person name="Xu Y."/>
            <person name="Jin H."/>
            <person name="Xiao X."/>
            <person name="Hu G."/>
            <person name="Bao F."/>
            <person name="Hu Y."/>
            <person name="Wan P."/>
            <person name="Li L."/>
            <person name="Deng X."/>
            <person name="Kuang T."/>
            <person name="Xiang C."/>
            <person name="Zhu J.K."/>
            <person name="Oliver M.J."/>
            <person name="He Y."/>
        </authorList>
    </citation>
    <scope>NUCLEOTIDE SEQUENCE [LARGE SCALE GENOMIC DNA]</scope>
    <source>
        <strain evidence="4">cv. XS01</strain>
    </source>
</reference>
<dbReference type="PANTHER" id="PTHR37381:SF1">
    <property type="entry name" value="PENTATRICOPEPTIDE REPEAT (PPR) SUPERFAMILY PROTEIN"/>
    <property type="match status" value="1"/>
</dbReference>
<dbReference type="AlphaFoldDB" id="A0A2Z7BSU0"/>
<proteinExistence type="predicted"/>
<evidence type="ECO:0000313" key="4">
    <source>
        <dbReference type="Proteomes" id="UP000250235"/>
    </source>
</evidence>
<dbReference type="Proteomes" id="UP000250235">
    <property type="component" value="Unassembled WGS sequence"/>
</dbReference>
<keyword evidence="1" id="KW-0677">Repeat</keyword>
<keyword evidence="4" id="KW-1185">Reference proteome</keyword>
<feature type="repeat" description="PPR" evidence="2">
    <location>
        <begin position="156"/>
        <end position="190"/>
    </location>
</feature>
<sequence>MTLQLRCCFSPSFPLPASYPPKHQRFCFLFPTKNILPTPFSSFHLSKNLFAADKNPVSSSERGKLVSQLLDDELLGRVSAAKDAAEVLALIAEESRKNGGVVSVSDCHLILSAALDSGNAELALSVFSSMRSSFDSGVRWGENATSVERWRWSRPDVITYTLLVKGLAALLRVSDALRIIDFVCRVGVSPGEEVPFGMVVRCPTCMIAAAVAQPQHGIQIVSCSKCRYQYELVSGNILTIESEEISMDVPAWKRVLQFLQILKQNIPAAVHSVVVETPSGLARTHRFATETVDLPAQEGERVTIALAAPSSVYREFGPLKLSSRVPKFYPEEPMSLKNHRDGRESRLLRAPRKDLGPSILNPSVLFPIFVVLATGDAASGIIDPGLPQLISVAAISSLAIGATFGGLLPQRVVEITAIRQQLLSQYDLLQSRIRELKQAVENEIWMLARMCQLENKIYAVGEPSYRARRSKVKRVREGLESSLKNRIELIESYARISSMIEIEIELDLDVLAAEAVSNVKWRIQVEANDEAEKLLTSEPVSSEQILDL</sequence>
<gene>
    <name evidence="3" type="ORF">F511_08997</name>
</gene>
<evidence type="ECO:0000313" key="3">
    <source>
        <dbReference type="EMBL" id="KZV35185.1"/>
    </source>
</evidence>
<evidence type="ECO:0000256" key="2">
    <source>
        <dbReference type="PROSITE-ProRule" id="PRU00708"/>
    </source>
</evidence>
<dbReference type="InterPro" id="IPR011990">
    <property type="entry name" value="TPR-like_helical_dom_sf"/>
</dbReference>
<dbReference type="PROSITE" id="PS51375">
    <property type="entry name" value="PPR"/>
    <property type="match status" value="1"/>
</dbReference>